<dbReference type="InterPro" id="IPR054549">
    <property type="entry name" value="UVB_sens_RUS_dom"/>
</dbReference>
<dbReference type="Pfam" id="PF04884">
    <property type="entry name" value="UVB_sens_prot"/>
    <property type="match status" value="1"/>
</dbReference>
<sequence>MSNGAFSKSYASDRHPSTTRSDQSHIRFLGHVNQWFRNMFLPVGYPSSVHACYKKVHMWLFAENVAGSAISVLTAQAMLTSIGASTAAHETAALAIAVDWVLKDGIGELGKMLMIQRFAHQFDTHPKRWKLYGEACSISGALMQLATCITNPHHFLFFASIGVGLRSMHYSIWAATHTTFTRNMATHNGVNVGDIVAKADSQLSLAHLLGMVSGIGMLAVSFQPAALFAWFSVLSAIQIVCTGLLLREARFEVLDQYRLVLIPREFMSEKNALRIPTLDQVVRFENWLNEGLSKGQVVTDLSIGVTVDDAFKHSRLSHALQIFKNGKYLLGFKLADSTHSQIKVYVVLHQSIQPVHVIQAAFHAVRFEKEIIRQTQSTGAPISLHDAENILESSLAWTLDNFPAYLDGLEEQKWKTDLIIWGDRGIRVVWDIEE</sequence>
<dbReference type="GeneID" id="18242235"/>
<dbReference type="InterPro" id="IPR006968">
    <property type="entry name" value="RUS_fam"/>
</dbReference>
<evidence type="ECO:0000313" key="10">
    <source>
        <dbReference type="Proteomes" id="UP000007241"/>
    </source>
</evidence>
<dbReference type="AlphaFoldDB" id="F4NVT1"/>
<dbReference type="PANTHER" id="PTHR12770:SF31">
    <property type="entry name" value="RUS FAMILY MEMBER 1"/>
    <property type="match status" value="1"/>
</dbReference>
<feature type="region of interest" description="Disordered" evidence="6">
    <location>
        <begin position="1"/>
        <end position="22"/>
    </location>
</feature>
<reference evidence="9 10" key="1">
    <citation type="submission" date="2009-12" db="EMBL/GenBank/DDBJ databases">
        <title>The draft genome of Batrachochytrium dendrobatidis.</title>
        <authorList>
            <consortium name="US DOE Joint Genome Institute (JGI-PGF)"/>
            <person name="Kuo A."/>
            <person name="Salamov A."/>
            <person name="Schmutz J."/>
            <person name="Lucas S."/>
            <person name="Pitluck S."/>
            <person name="Rosenblum E."/>
            <person name="Stajich J."/>
            <person name="Eisen M."/>
            <person name="Grigoriev I.V."/>
        </authorList>
    </citation>
    <scope>NUCLEOTIDE SEQUENCE [LARGE SCALE GENOMIC DNA]</scope>
    <source>
        <strain evidence="10">JAM81 / FGSC 10211</strain>
    </source>
</reference>
<evidence type="ECO:0008006" key="11">
    <source>
        <dbReference type="Google" id="ProtNLM"/>
    </source>
</evidence>
<dbReference type="EMBL" id="GL882879">
    <property type="protein sequence ID" value="EGF83325.1"/>
    <property type="molecule type" value="Genomic_DNA"/>
</dbReference>
<accession>F4NVT1</accession>
<keyword evidence="3" id="KW-0812">Transmembrane</keyword>
<name>F4NVT1_BATDJ</name>
<evidence type="ECO:0000256" key="2">
    <source>
        <dbReference type="ARBA" id="ARBA00007558"/>
    </source>
</evidence>
<feature type="domain" description="Root UVB sensitive protein C-terminal" evidence="8">
    <location>
        <begin position="299"/>
        <end position="417"/>
    </location>
</feature>
<dbReference type="InParanoid" id="F4NVT1"/>
<comment type="similarity">
    <text evidence="2">Belongs to the RUS1 family.</text>
</comment>
<dbReference type="OMA" id="VAVQWII"/>
<dbReference type="GO" id="GO:0016020">
    <property type="term" value="C:membrane"/>
    <property type="evidence" value="ECO:0007669"/>
    <property type="project" value="UniProtKB-SubCell"/>
</dbReference>
<evidence type="ECO:0000256" key="4">
    <source>
        <dbReference type="ARBA" id="ARBA00022989"/>
    </source>
</evidence>
<evidence type="ECO:0000259" key="7">
    <source>
        <dbReference type="Pfam" id="PF04884"/>
    </source>
</evidence>
<dbReference type="Pfam" id="PF24160">
    <property type="entry name" value="UVB_sens_C"/>
    <property type="match status" value="1"/>
</dbReference>
<dbReference type="Proteomes" id="UP000007241">
    <property type="component" value="Unassembled WGS sequence"/>
</dbReference>
<dbReference type="OrthoDB" id="19606at2759"/>
<dbReference type="InterPro" id="IPR055412">
    <property type="entry name" value="UVB_sens_C"/>
</dbReference>
<feature type="compositionally biased region" description="Polar residues" evidence="6">
    <location>
        <begin position="1"/>
        <end position="10"/>
    </location>
</feature>
<keyword evidence="10" id="KW-1185">Reference proteome</keyword>
<evidence type="ECO:0000256" key="1">
    <source>
        <dbReference type="ARBA" id="ARBA00004370"/>
    </source>
</evidence>
<comment type="subcellular location">
    <subcellularLocation>
        <location evidence="1">Membrane</location>
    </subcellularLocation>
</comment>
<keyword evidence="4" id="KW-1133">Transmembrane helix</keyword>
<evidence type="ECO:0000256" key="6">
    <source>
        <dbReference type="SAM" id="MobiDB-lite"/>
    </source>
</evidence>
<evidence type="ECO:0000313" key="9">
    <source>
        <dbReference type="EMBL" id="EGF83325.1"/>
    </source>
</evidence>
<proteinExistence type="inferred from homology"/>
<evidence type="ECO:0000259" key="8">
    <source>
        <dbReference type="Pfam" id="PF24160"/>
    </source>
</evidence>
<evidence type="ECO:0000256" key="3">
    <source>
        <dbReference type="ARBA" id="ARBA00022692"/>
    </source>
</evidence>
<dbReference type="RefSeq" id="XP_006676060.1">
    <property type="nucleotide sequence ID" value="XM_006675997.1"/>
</dbReference>
<evidence type="ECO:0000256" key="5">
    <source>
        <dbReference type="ARBA" id="ARBA00023136"/>
    </source>
</evidence>
<feature type="domain" description="Protein root UVB sensitive/RUS" evidence="7">
    <location>
        <begin position="32"/>
        <end position="269"/>
    </location>
</feature>
<dbReference type="HOGENOM" id="CLU_015325_0_3_1"/>
<organism evidence="9 10">
    <name type="scientific">Batrachochytrium dendrobatidis (strain JAM81 / FGSC 10211)</name>
    <name type="common">Frog chytrid fungus</name>
    <dbReference type="NCBI Taxonomy" id="684364"/>
    <lineage>
        <taxon>Eukaryota</taxon>
        <taxon>Fungi</taxon>
        <taxon>Fungi incertae sedis</taxon>
        <taxon>Chytridiomycota</taxon>
        <taxon>Chytridiomycota incertae sedis</taxon>
        <taxon>Chytridiomycetes</taxon>
        <taxon>Rhizophydiales</taxon>
        <taxon>Rhizophydiales incertae sedis</taxon>
        <taxon>Batrachochytrium</taxon>
    </lineage>
</organism>
<gene>
    <name evidence="9" type="ORF">BATDEDRAFT_85860</name>
</gene>
<keyword evidence="5" id="KW-0472">Membrane</keyword>
<dbReference type="PANTHER" id="PTHR12770">
    <property type="entry name" value="RUS1 FAMILY PROTEIN C16ORF58"/>
    <property type="match status" value="1"/>
</dbReference>
<protein>
    <recommendedName>
        <fullName evidence="11">Vitamin B6 photo-protection and homoeostasis-domain-containing protein</fullName>
    </recommendedName>
</protein>